<keyword evidence="1" id="KW-0812">Transmembrane</keyword>
<keyword evidence="1" id="KW-1133">Transmembrane helix</keyword>
<dbReference type="Proteomes" id="UP000308038">
    <property type="component" value="Unassembled WGS sequence"/>
</dbReference>
<gene>
    <name evidence="2" type="ORF">E5988_02075</name>
</gene>
<evidence type="ECO:0000313" key="2">
    <source>
        <dbReference type="EMBL" id="THG42258.1"/>
    </source>
</evidence>
<reference evidence="2 3" key="1">
    <citation type="submission" date="2019-04" db="EMBL/GenBank/DDBJ databases">
        <title>Microbes associate with the intestines of laboratory mice.</title>
        <authorList>
            <person name="Navarre W."/>
            <person name="Wong E."/>
            <person name="Huang K.C."/>
            <person name="Tropini C."/>
            <person name="Ng K."/>
            <person name="Yu B."/>
        </authorList>
    </citation>
    <scope>NUCLEOTIDE SEQUENCE [LARGE SCALE GENOMIC DNA]</scope>
    <source>
        <strain evidence="2 3">NM83_B4-11</strain>
    </source>
</reference>
<dbReference type="Gene3D" id="2.40.50.100">
    <property type="match status" value="1"/>
</dbReference>
<sequence length="343" mass="36954">MSAQTVAAPATAEDAPPPSHRTRWLLWGGVVIVAIAVAIGLWLASRPALPPLQGEVEAEEVNVATKALSRLTRIMVSEGDRVRRGEVLAILNAPEVETGSQQAAAALESARALQEIADKGAREQDIAAMRANWEAARATANLAATTSRRVDSLYEQGVVAAQRRDEARSAMVSSARIAEAARLQYEKVAAGTREENKQVAAAQVRSAEALVFAADAAERETRLISPIDGEVSRRLVQPGEIVSPILPAIQLIAIDRPWVTVNVQEDDFRGMKQGRVLRGTVPALGKTIDFRVTNIAPQGSYATFRATRQSSGYDVHAFAVKLEPTQRATGLRPGMSVLFDWPQ</sequence>
<name>A0ABY2QQ13_9SPHN</name>
<dbReference type="RefSeq" id="WP_136450559.1">
    <property type="nucleotide sequence ID" value="NZ_SSTI01000001.1"/>
</dbReference>
<comment type="caution">
    <text evidence="2">The sequence shown here is derived from an EMBL/GenBank/DDBJ whole genome shotgun (WGS) entry which is preliminary data.</text>
</comment>
<protein>
    <submittedName>
        <fullName evidence="2">HlyD family efflux transporter periplasmic adaptor subunit</fullName>
    </submittedName>
</protein>
<evidence type="ECO:0000256" key="1">
    <source>
        <dbReference type="SAM" id="Phobius"/>
    </source>
</evidence>
<accession>A0ABY2QQ13</accession>
<keyword evidence="3" id="KW-1185">Reference proteome</keyword>
<evidence type="ECO:0000313" key="3">
    <source>
        <dbReference type="Proteomes" id="UP000308038"/>
    </source>
</evidence>
<keyword evidence="1" id="KW-0472">Membrane</keyword>
<dbReference type="SUPFAM" id="SSF111369">
    <property type="entry name" value="HlyD-like secretion proteins"/>
    <property type="match status" value="1"/>
</dbReference>
<proteinExistence type="predicted"/>
<organism evidence="2 3">
    <name type="scientific">Sphingomonas olei</name>
    <dbReference type="NCBI Taxonomy" id="1886787"/>
    <lineage>
        <taxon>Bacteria</taxon>
        <taxon>Pseudomonadati</taxon>
        <taxon>Pseudomonadota</taxon>
        <taxon>Alphaproteobacteria</taxon>
        <taxon>Sphingomonadales</taxon>
        <taxon>Sphingomonadaceae</taxon>
        <taxon>Sphingomonas</taxon>
    </lineage>
</organism>
<dbReference type="Gene3D" id="2.40.30.170">
    <property type="match status" value="1"/>
</dbReference>
<dbReference type="PANTHER" id="PTHR30438">
    <property type="entry name" value="36 KDA ANTIGEN-RELATED"/>
    <property type="match status" value="1"/>
</dbReference>
<dbReference type="EMBL" id="SSTI01000001">
    <property type="protein sequence ID" value="THG42258.1"/>
    <property type="molecule type" value="Genomic_DNA"/>
</dbReference>
<feature type="transmembrane region" description="Helical" evidence="1">
    <location>
        <begin position="24"/>
        <end position="44"/>
    </location>
</feature>